<protein>
    <submittedName>
        <fullName evidence="1">Polyketide cyclase / dehydrase and lipid transport</fullName>
    </submittedName>
</protein>
<keyword evidence="2" id="KW-1185">Reference proteome</keyword>
<evidence type="ECO:0000313" key="2">
    <source>
        <dbReference type="Proteomes" id="UP000199233"/>
    </source>
</evidence>
<dbReference type="SUPFAM" id="SSF55961">
    <property type="entry name" value="Bet v1-like"/>
    <property type="match status" value="1"/>
</dbReference>
<dbReference type="AlphaFoldDB" id="A0A1H9IJV7"/>
<dbReference type="Proteomes" id="UP000199233">
    <property type="component" value="Unassembled WGS sequence"/>
</dbReference>
<sequence length="254" mass="27977">MRALKILLLVFLAVAVLLLAVGLLLPDSRRLERSIVVEAPPATVYAVLDGFRQFNRWSPWAGLDPKTEYQYEGPPMGVGARLSWHSAQKNVGSGSQEIVEDAINEKVRMRLVFSGFDSENYSTLQLAAEGAHTRVTWIYESQFHGNLLGRYFGLKLEDWVGPDYEKGLKALQTFVAGLPKNEFGERVALVQAPADNSAGYQGYALRIGLARDEGEGAALALLQAYKNVAGLQHNGADWSELGPDGVMRLYLPVR</sequence>
<reference evidence="1 2" key="1">
    <citation type="submission" date="2016-10" db="EMBL/GenBank/DDBJ databases">
        <authorList>
            <person name="de Groot N.N."/>
        </authorList>
    </citation>
    <scope>NUCLEOTIDE SEQUENCE [LARGE SCALE GENOMIC DNA]</scope>
    <source>
        <strain evidence="1 2">DSM 25927</strain>
    </source>
</reference>
<gene>
    <name evidence="1" type="ORF">SAMN04488038_11063</name>
</gene>
<dbReference type="EMBL" id="FOFS01000010">
    <property type="protein sequence ID" value="SEQ74675.1"/>
    <property type="molecule type" value="Genomic_DNA"/>
</dbReference>
<dbReference type="InterPro" id="IPR023393">
    <property type="entry name" value="START-like_dom_sf"/>
</dbReference>
<dbReference type="Gene3D" id="3.30.530.20">
    <property type="match status" value="1"/>
</dbReference>
<proteinExistence type="predicted"/>
<name>A0A1H9IJV7_9GAMM</name>
<organism evidence="1 2">
    <name type="scientific">Solimonas aquatica</name>
    <dbReference type="NCBI Taxonomy" id="489703"/>
    <lineage>
        <taxon>Bacteria</taxon>
        <taxon>Pseudomonadati</taxon>
        <taxon>Pseudomonadota</taxon>
        <taxon>Gammaproteobacteria</taxon>
        <taxon>Nevskiales</taxon>
        <taxon>Nevskiaceae</taxon>
        <taxon>Solimonas</taxon>
    </lineage>
</organism>
<dbReference type="STRING" id="489703.SAMN04488038_11063"/>
<dbReference type="InterPro" id="IPR019587">
    <property type="entry name" value="Polyketide_cyclase/dehydratase"/>
</dbReference>
<dbReference type="CDD" id="cd07818">
    <property type="entry name" value="SRPBCC_1"/>
    <property type="match status" value="1"/>
</dbReference>
<accession>A0A1H9IJV7</accession>
<evidence type="ECO:0000313" key="1">
    <source>
        <dbReference type="EMBL" id="SEQ74675.1"/>
    </source>
</evidence>
<dbReference type="RefSeq" id="WP_177188989.1">
    <property type="nucleotide sequence ID" value="NZ_FOFS01000010.1"/>
</dbReference>
<dbReference type="Pfam" id="PF10604">
    <property type="entry name" value="Polyketide_cyc2"/>
    <property type="match status" value="1"/>
</dbReference>